<accession>A0A517L083</accession>
<keyword evidence="3" id="KW-1185">Reference proteome</keyword>
<dbReference type="EMBL" id="CP042186">
    <property type="protein sequence ID" value="QDS69050.1"/>
    <property type="molecule type" value="Genomic_DNA"/>
</dbReference>
<dbReference type="OrthoDB" id="3912195at2759"/>
<evidence type="ECO:0000313" key="2">
    <source>
        <dbReference type="EMBL" id="QDS69050.1"/>
    </source>
</evidence>
<dbReference type="Proteomes" id="UP000316270">
    <property type="component" value="Chromosome 2"/>
</dbReference>
<evidence type="ECO:0000313" key="3">
    <source>
        <dbReference type="Proteomes" id="UP000316270"/>
    </source>
</evidence>
<organism evidence="2 3">
    <name type="scientific">Venturia effusa</name>
    <dbReference type="NCBI Taxonomy" id="50376"/>
    <lineage>
        <taxon>Eukaryota</taxon>
        <taxon>Fungi</taxon>
        <taxon>Dikarya</taxon>
        <taxon>Ascomycota</taxon>
        <taxon>Pezizomycotina</taxon>
        <taxon>Dothideomycetes</taxon>
        <taxon>Pleosporomycetidae</taxon>
        <taxon>Venturiales</taxon>
        <taxon>Venturiaceae</taxon>
        <taxon>Venturia</taxon>
    </lineage>
</organism>
<evidence type="ECO:0000256" key="1">
    <source>
        <dbReference type="SAM" id="Phobius"/>
    </source>
</evidence>
<keyword evidence="1" id="KW-0812">Transmembrane</keyword>
<reference evidence="2 3" key="1">
    <citation type="submission" date="2019-07" db="EMBL/GenBank/DDBJ databases">
        <title>Finished genome of Venturia effusa.</title>
        <authorList>
            <person name="Young C.A."/>
            <person name="Cox M.P."/>
            <person name="Ganley A.R.D."/>
            <person name="David W.J."/>
        </authorList>
    </citation>
    <scope>NUCLEOTIDE SEQUENCE [LARGE SCALE GENOMIC DNA]</scope>
    <source>
        <strain evidence="3">albino</strain>
    </source>
</reference>
<dbReference type="AlphaFoldDB" id="A0A517L083"/>
<feature type="transmembrane region" description="Helical" evidence="1">
    <location>
        <begin position="33"/>
        <end position="51"/>
    </location>
</feature>
<gene>
    <name evidence="2" type="ORF">FKW77_009799</name>
</gene>
<name>A0A517L083_9PEZI</name>
<sequence>MSLLTTKALPLLRQYSTHEGQTITPTLLEKAAVAAYLIAGFALPAIPTYVATRQSKKDGTYDTSLATTLLDDGNEAGEGGNEKDG</sequence>
<keyword evidence="1" id="KW-1133">Transmembrane helix</keyword>
<protein>
    <submittedName>
        <fullName evidence="2">Uncharacterized protein</fullName>
    </submittedName>
</protein>
<keyword evidence="1" id="KW-0472">Membrane</keyword>
<proteinExistence type="predicted"/>